<dbReference type="GO" id="GO:0008080">
    <property type="term" value="F:N-acetyltransferase activity"/>
    <property type="evidence" value="ECO:0007669"/>
    <property type="project" value="InterPro"/>
</dbReference>
<keyword evidence="1" id="KW-0808">Transferase</keyword>
<protein>
    <recommendedName>
        <fullName evidence="2">N-acetyltransferase domain-containing protein</fullName>
    </recommendedName>
</protein>
<dbReference type="InterPro" id="IPR000182">
    <property type="entry name" value="GNAT_dom"/>
</dbReference>
<dbReference type="CDD" id="cd04301">
    <property type="entry name" value="NAT_SF"/>
    <property type="match status" value="1"/>
</dbReference>
<accession>A0A8D2LYH0</accession>
<dbReference type="Gene3D" id="3.40.630.30">
    <property type="match status" value="1"/>
</dbReference>
<evidence type="ECO:0000259" key="2">
    <source>
        <dbReference type="PROSITE" id="PS51186"/>
    </source>
</evidence>
<proteinExistence type="predicted"/>
<dbReference type="SUPFAM" id="SSF55729">
    <property type="entry name" value="Acyl-CoA N-acyltransferases (Nat)"/>
    <property type="match status" value="1"/>
</dbReference>
<evidence type="ECO:0000313" key="3">
    <source>
        <dbReference type="Ensembl" id="ENSVKKP00000028285.1"/>
    </source>
</evidence>
<dbReference type="Proteomes" id="UP000694545">
    <property type="component" value="Unplaced"/>
</dbReference>
<dbReference type="OMA" id="ITGHYLH"/>
<dbReference type="Ensembl" id="ENSVKKT00000028962.1">
    <property type="protein sequence ID" value="ENSVKKP00000028285.1"/>
    <property type="gene ID" value="ENSVKKG00000018311.1"/>
</dbReference>
<reference evidence="3" key="1">
    <citation type="submission" date="2025-08" db="UniProtKB">
        <authorList>
            <consortium name="Ensembl"/>
        </authorList>
    </citation>
    <scope>IDENTIFICATION</scope>
</reference>
<dbReference type="InterPro" id="IPR016181">
    <property type="entry name" value="Acyl_CoA_acyltransferase"/>
</dbReference>
<reference evidence="3" key="2">
    <citation type="submission" date="2025-09" db="UniProtKB">
        <authorList>
            <consortium name="Ensembl"/>
        </authorList>
    </citation>
    <scope>IDENTIFICATION</scope>
</reference>
<sequence length="130" mass="14819">MQNIRQTYLEPKDCCFWVVESGKEAVGMVAAVHPEDPAQRGSALELKRMSVEKAHRGRGLSKALTWTVLRFARERGYKEVVLCTSMAQLTAQRVYEGLGFRRVRVVCPSLITKLVGFHIYCYCYEFPGSR</sequence>
<dbReference type="PANTHER" id="PTHR13947">
    <property type="entry name" value="GNAT FAMILY N-ACETYLTRANSFERASE"/>
    <property type="match status" value="1"/>
</dbReference>
<dbReference type="Pfam" id="PF00583">
    <property type="entry name" value="Acetyltransf_1"/>
    <property type="match status" value="1"/>
</dbReference>
<dbReference type="InterPro" id="IPR050769">
    <property type="entry name" value="NAT_camello-type"/>
</dbReference>
<dbReference type="AlphaFoldDB" id="A0A8D2LYH0"/>
<dbReference type="PANTHER" id="PTHR13947:SF58">
    <property type="entry name" value="8B (PUTATIVE,_PSEUDO-RELATED"/>
    <property type="match status" value="1"/>
</dbReference>
<organism evidence="3 4">
    <name type="scientific">Varanus komodoensis</name>
    <name type="common">Komodo dragon</name>
    <dbReference type="NCBI Taxonomy" id="61221"/>
    <lineage>
        <taxon>Eukaryota</taxon>
        <taxon>Metazoa</taxon>
        <taxon>Chordata</taxon>
        <taxon>Craniata</taxon>
        <taxon>Vertebrata</taxon>
        <taxon>Euteleostomi</taxon>
        <taxon>Lepidosauria</taxon>
        <taxon>Squamata</taxon>
        <taxon>Bifurcata</taxon>
        <taxon>Unidentata</taxon>
        <taxon>Episquamata</taxon>
        <taxon>Toxicofera</taxon>
        <taxon>Anguimorpha</taxon>
        <taxon>Paleoanguimorpha</taxon>
        <taxon>Varanoidea</taxon>
        <taxon>Varanidae</taxon>
        <taxon>Varanus</taxon>
    </lineage>
</organism>
<feature type="domain" description="N-acetyltransferase" evidence="2">
    <location>
        <begin position="1"/>
        <end position="116"/>
    </location>
</feature>
<dbReference type="PROSITE" id="PS51186">
    <property type="entry name" value="GNAT"/>
    <property type="match status" value="1"/>
</dbReference>
<evidence type="ECO:0000313" key="4">
    <source>
        <dbReference type="Proteomes" id="UP000694545"/>
    </source>
</evidence>
<name>A0A8D2LYH0_VARKO</name>
<evidence type="ECO:0000256" key="1">
    <source>
        <dbReference type="ARBA" id="ARBA00022679"/>
    </source>
</evidence>
<keyword evidence="4" id="KW-1185">Reference proteome</keyword>